<evidence type="ECO:0000313" key="3">
    <source>
        <dbReference type="EMBL" id="MBW78296.1"/>
    </source>
</evidence>
<feature type="transmembrane region" description="Helical" evidence="1">
    <location>
        <begin position="64"/>
        <end position="88"/>
    </location>
</feature>
<dbReference type="EMBL" id="GGFL01014118">
    <property type="protein sequence ID" value="MBW78296.1"/>
    <property type="molecule type" value="Transcribed_RNA"/>
</dbReference>
<keyword evidence="1" id="KW-0812">Transmembrane</keyword>
<proteinExistence type="predicted"/>
<reference evidence="3" key="1">
    <citation type="submission" date="2018-01" db="EMBL/GenBank/DDBJ databases">
        <title>An insight into the sialome of Amazonian anophelines.</title>
        <authorList>
            <person name="Ribeiro J.M."/>
            <person name="Scarpassa V."/>
            <person name="Calvo E."/>
        </authorList>
    </citation>
    <scope>NUCLEOTIDE SEQUENCE</scope>
</reference>
<accession>A0A2M4DL50</accession>
<feature type="chain" id="PRO_5014623788" description="Secreted protein" evidence="2">
    <location>
        <begin position="34"/>
        <end position="89"/>
    </location>
</feature>
<keyword evidence="2" id="KW-0732">Signal</keyword>
<evidence type="ECO:0000256" key="1">
    <source>
        <dbReference type="SAM" id="Phobius"/>
    </source>
</evidence>
<name>A0A2M4DL50_ANODA</name>
<evidence type="ECO:0000256" key="2">
    <source>
        <dbReference type="SAM" id="SignalP"/>
    </source>
</evidence>
<protein>
    <recommendedName>
        <fullName evidence="4">Secreted protein</fullName>
    </recommendedName>
</protein>
<dbReference type="AlphaFoldDB" id="A0A2M4DL50"/>
<evidence type="ECO:0008006" key="4">
    <source>
        <dbReference type="Google" id="ProtNLM"/>
    </source>
</evidence>
<keyword evidence="1" id="KW-0472">Membrane</keyword>
<feature type="signal peptide" evidence="2">
    <location>
        <begin position="1"/>
        <end position="33"/>
    </location>
</feature>
<keyword evidence="1" id="KW-1133">Transmembrane helix</keyword>
<organism evidence="3">
    <name type="scientific">Anopheles darlingi</name>
    <name type="common">Mosquito</name>
    <dbReference type="NCBI Taxonomy" id="43151"/>
    <lineage>
        <taxon>Eukaryota</taxon>
        <taxon>Metazoa</taxon>
        <taxon>Ecdysozoa</taxon>
        <taxon>Arthropoda</taxon>
        <taxon>Hexapoda</taxon>
        <taxon>Insecta</taxon>
        <taxon>Pterygota</taxon>
        <taxon>Neoptera</taxon>
        <taxon>Endopterygota</taxon>
        <taxon>Diptera</taxon>
        <taxon>Nematocera</taxon>
        <taxon>Culicoidea</taxon>
        <taxon>Culicidae</taxon>
        <taxon>Anophelinae</taxon>
        <taxon>Anopheles</taxon>
    </lineage>
</organism>
<sequence length="89" mass="9056">MLDALPAVASIPAGNTTLPLLLQLLLLVEETDSDDAVEAGTGADDGWPPGDIVLRPSHASNRPLAPATVLLLVLVVVVPVVVEAVVAAM</sequence>